<accession>A0A238YGH0</accession>
<dbReference type="GO" id="GO:0005576">
    <property type="term" value="C:extracellular region"/>
    <property type="evidence" value="ECO:0007669"/>
    <property type="project" value="UniProtKB-SubCell"/>
</dbReference>
<gene>
    <name evidence="7" type="primary">flgK</name>
    <name evidence="10" type="ORF">SAMN06265340_103122</name>
</gene>
<comment type="subcellular location">
    <subcellularLocation>
        <location evidence="1 7">Bacterial flagellum</location>
    </subcellularLocation>
    <subcellularLocation>
        <location evidence="2 7">Secreted</location>
    </subcellularLocation>
</comment>
<evidence type="ECO:0000256" key="3">
    <source>
        <dbReference type="ARBA" id="ARBA00009677"/>
    </source>
</evidence>
<keyword evidence="10" id="KW-0282">Flagellum</keyword>
<evidence type="ECO:0000256" key="7">
    <source>
        <dbReference type="RuleBase" id="RU362065"/>
    </source>
</evidence>
<proteinExistence type="inferred from homology"/>
<feature type="domain" description="Flagellar hook-associated protein FlgK helical" evidence="9">
    <location>
        <begin position="86"/>
        <end position="313"/>
    </location>
</feature>
<protein>
    <recommendedName>
        <fullName evidence="4 7">Flagellar hook-associated protein 1</fullName>
        <shortName evidence="7">HAP1</shortName>
    </recommendedName>
</protein>
<dbReference type="Proteomes" id="UP000198405">
    <property type="component" value="Unassembled WGS sequence"/>
</dbReference>
<dbReference type="PANTHER" id="PTHR30033">
    <property type="entry name" value="FLAGELLAR HOOK-ASSOCIATED PROTEIN 1"/>
    <property type="match status" value="1"/>
</dbReference>
<reference evidence="11" key="1">
    <citation type="submission" date="2017-06" db="EMBL/GenBank/DDBJ databases">
        <authorList>
            <person name="Varghese N."/>
            <person name="Submissions S."/>
        </authorList>
    </citation>
    <scope>NUCLEOTIDE SEQUENCE [LARGE SCALE GENOMIC DNA]</scope>
    <source>
        <strain evidence="11">DSM 15668</strain>
    </source>
</reference>
<feature type="domain" description="Flagellar basal-body/hook protein C-terminal" evidence="8">
    <location>
        <begin position="406"/>
        <end position="451"/>
    </location>
</feature>
<dbReference type="AlphaFoldDB" id="A0A238YGH0"/>
<sequence length="453" mass="49746">MALLYALSIAGQSLLTYQSAINTTNKNISNAFSDGYSREEPIIADLPAKSGAYIQDIRRVSSKIVFSRLLNVNQEAEGLDNYKSVLTQIEDVFNETSGAGFGEALNQFFASLNDIAVNPGDIAARYDALSKAKALIGRIRQSYSFLTDIKDKTTLGVKDTIEKVNLLTSKLAKINDNIKFYYNSNPERYNEYLDERDRTLKELSSLIDIKATFNNDGTVNVSTAKGFGLVLDTKNIPLTFETDGDNNPIIKWRGTDITTEFKNGKLGGYLKGINLINGTITRLNTFTTEFANAINNQQQAGFDLNGNPGTDLFVADNGTATVDASNITLGFEDPELIAASSDPTYPDSNNENIKAMISLEDTKISGLGDKSFAEYYTSEIVTPIGTEVSRTDNLISSTTQIRDSLQQQLNEISAVNTDEEFINLTKFQRAYQASAKVVAVTDELIQTVLNMVQ</sequence>
<evidence type="ECO:0000256" key="2">
    <source>
        <dbReference type="ARBA" id="ARBA00004613"/>
    </source>
</evidence>
<dbReference type="EMBL" id="FZOB01000003">
    <property type="protein sequence ID" value="SNR70072.1"/>
    <property type="molecule type" value="Genomic_DNA"/>
</dbReference>
<dbReference type="PANTHER" id="PTHR30033:SF1">
    <property type="entry name" value="FLAGELLAR HOOK-ASSOCIATED PROTEIN 1"/>
    <property type="match status" value="1"/>
</dbReference>
<dbReference type="NCBIfam" id="TIGR02492">
    <property type="entry name" value="flgK_ends"/>
    <property type="match status" value="1"/>
</dbReference>
<dbReference type="InterPro" id="IPR002371">
    <property type="entry name" value="FlgK"/>
</dbReference>
<keyword evidence="10" id="KW-0966">Cell projection</keyword>
<evidence type="ECO:0000259" key="9">
    <source>
        <dbReference type="Pfam" id="PF22638"/>
    </source>
</evidence>
<dbReference type="PRINTS" id="PR01005">
    <property type="entry name" value="FLGHOOKAP1"/>
</dbReference>
<evidence type="ECO:0000256" key="6">
    <source>
        <dbReference type="ARBA" id="ARBA00023143"/>
    </source>
</evidence>
<evidence type="ECO:0000256" key="5">
    <source>
        <dbReference type="ARBA" id="ARBA00022525"/>
    </source>
</evidence>
<evidence type="ECO:0000256" key="4">
    <source>
        <dbReference type="ARBA" id="ARBA00016244"/>
    </source>
</evidence>
<name>A0A238YGH0_9BACT</name>
<keyword evidence="5 7" id="KW-0964">Secreted</keyword>
<dbReference type="OrthoDB" id="9802553at2"/>
<dbReference type="GO" id="GO:0044780">
    <property type="term" value="P:bacterial-type flagellum assembly"/>
    <property type="evidence" value="ECO:0007669"/>
    <property type="project" value="InterPro"/>
</dbReference>
<organism evidence="10 11">
    <name type="scientific">Desulfurobacterium atlanticum</name>
    <dbReference type="NCBI Taxonomy" id="240169"/>
    <lineage>
        <taxon>Bacteria</taxon>
        <taxon>Pseudomonadati</taxon>
        <taxon>Aquificota</taxon>
        <taxon>Aquificia</taxon>
        <taxon>Desulfurobacteriales</taxon>
        <taxon>Desulfurobacteriaceae</taxon>
        <taxon>Desulfurobacterium</taxon>
    </lineage>
</organism>
<keyword evidence="6 7" id="KW-0975">Bacterial flagellum</keyword>
<keyword evidence="10" id="KW-0969">Cilium</keyword>
<dbReference type="InterPro" id="IPR053927">
    <property type="entry name" value="FlgK_helical"/>
</dbReference>
<dbReference type="InterPro" id="IPR010930">
    <property type="entry name" value="Flg_bb/hook_C_dom"/>
</dbReference>
<evidence type="ECO:0000259" key="8">
    <source>
        <dbReference type="Pfam" id="PF06429"/>
    </source>
</evidence>
<evidence type="ECO:0000256" key="1">
    <source>
        <dbReference type="ARBA" id="ARBA00004365"/>
    </source>
</evidence>
<evidence type="ECO:0000313" key="11">
    <source>
        <dbReference type="Proteomes" id="UP000198405"/>
    </source>
</evidence>
<keyword evidence="11" id="KW-1185">Reference proteome</keyword>
<dbReference type="SUPFAM" id="SSF64518">
    <property type="entry name" value="Phase 1 flagellin"/>
    <property type="match status" value="1"/>
</dbReference>
<dbReference type="Pfam" id="PF06429">
    <property type="entry name" value="Flg_bbr_C"/>
    <property type="match status" value="1"/>
</dbReference>
<dbReference type="Pfam" id="PF22638">
    <property type="entry name" value="FlgK_D1"/>
    <property type="match status" value="1"/>
</dbReference>
<comment type="similarity">
    <text evidence="3 7">Belongs to the flagella basal body rod proteins family.</text>
</comment>
<dbReference type="RefSeq" id="WP_089322668.1">
    <property type="nucleotide sequence ID" value="NZ_FZOB01000003.1"/>
</dbReference>
<dbReference type="GO" id="GO:0009424">
    <property type="term" value="C:bacterial-type flagellum hook"/>
    <property type="evidence" value="ECO:0007669"/>
    <property type="project" value="UniProtKB-UniRule"/>
</dbReference>
<evidence type="ECO:0000313" key="10">
    <source>
        <dbReference type="EMBL" id="SNR70072.1"/>
    </source>
</evidence>
<dbReference type="GO" id="GO:0005198">
    <property type="term" value="F:structural molecule activity"/>
    <property type="evidence" value="ECO:0007669"/>
    <property type="project" value="UniProtKB-UniRule"/>
</dbReference>